<feature type="domain" description="WLM" evidence="7">
    <location>
        <begin position="1"/>
        <end position="202"/>
    </location>
</feature>
<feature type="domain" description="RanBP2-type" evidence="6">
    <location>
        <begin position="295"/>
        <end position="327"/>
    </location>
</feature>
<dbReference type="Proteomes" id="UP000054007">
    <property type="component" value="Unassembled WGS sequence"/>
</dbReference>
<feature type="compositionally biased region" description="Basic and acidic residues" evidence="5">
    <location>
        <begin position="197"/>
        <end position="218"/>
    </location>
</feature>
<proteinExistence type="predicted"/>
<dbReference type="GO" id="GO:0008237">
    <property type="term" value="F:metallopeptidase activity"/>
    <property type="evidence" value="ECO:0007669"/>
    <property type="project" value="TreeGrafter"/>
</dbReference>
<evidence type="ECO:0000259" key="6">
    <source>
        <dbReference type="PROSITE" id="PS50199"/>
    </source>
</evidence>
<name>A0A0D7BV57_9AGAR</name>
<evidence type="ECO:0000313" key="8">
    <source>
        <dbReference type="EMBL" id="KIY73506.1"/>
    </source>
</evidence>
<dbReference type="PANTHER" id="PTHR46622:SF1">
    <property type="entry name" value="DNA-DEPENDENT METALLOPROTEASE WSS1"/>
    <property type="match status" value="1"/>
</dbReference>
<keyword evidence="9" id="KW-1185">Reference proteome</keyword>
<keyword evidence="3" id="KW-0862">Zinc</keyword>
<dbReference type="SMART" id="SM00547">
    <property type="entry name" value="ZnF_RBZ"/>
    <property type="match status" value="1"/>
</dbReference>
<feature type="region of interest" description="Disordered" evidence="5">
    <location>
        <begin position="251"/>
        <end position="292"/>
    </location>
</feature>
<evidence type="ECO:0000256" key="3">
    <source>
        <dbReference type="ARBA" id="ARBA00022833"/>
    </source>
</evidence>
<evidence type="ECO:0000256" key="4">
    <source>
        <dbReference type="PROSITE-ProRule" id="PRU00322"/>
    </source>
</evidence>
<feature type="compositionally biased region" description="Low complexity" evidence="5">
    <location>
        <begin position="256"/>
        <end position="269"/>
    </location>
</feature>
<dbReference type="InterPro" id="IPR053000">
    <property type="entry name" value="WSS1-like_metalloprotease"/>
</dbReference>
<dbReference type="STRING" id="1314674.A0A0D7BV57"/>
<keyword evidence="2 4" id="KW-0863">Zinc-finger</keyword>
<dbReference type="EMBL" id="KN880435">
    <property type="protein sequence ID" value="KIY73506.1"/>
    <property type="molecule type" value="Genomic_DNA"/>
</dbReference>
<evidence type="ECO:0000256" key="2">
    <source>
        <dbReference type="ARBA" id="ARBA00022771"/>
    </source>
</evidence>
<keyword evidence="1" id="KW-0479">Metal-binding</keyword>
<evidence type="ECO:0000256" key="1">
    <source>
        <dbReference type="ARBA" id="ARBA00022723"/>
    </source>
</evidence>
<reference evidence="8 9" key="1">
    <citation type="journal article" date="2015" name="Fungal Genet. Biol.">
        <title>Evolution of novel wood decay mechanisms in Agaricales revealed by the genome sequences of Fistulina hepatica and Cylindrobasidium torrendii.</title>
        <authorList>
            <person name="Floudas D."/>
            <person name="Held B.W."/>
            <person name="Riley R."/>
            <person name="Nagy L.G."/>
            <person name="Koehler G."/>
            <person name="Ransdell A.S."/>
            <person name="Younus H."/>
            <person name="Chow J."/>
            <person name="Chiniquy J."/>
            <person name="Lipzen A."/>
            <person name="Tritt A."/>
            <person name="Sun H."/>
            <person name="Haridas S."/>
            <person name="LaButti K."/>
            <person name="Ohm R.A."/>
            <person name="Kues U."/>
            <person name="Blanchette R.A."/>
            <person name="Grigoriev I.V."/>
            <person name="Minto R.E."/>
            <person name="Hibbett D.S."/>
        </authorList>
    </citation>
    <scope>NUCLEOTIDE SEQUENCE [LARGE SCALE GENOMIC DNA]</scope>
    <source>
        <strain evidence="8 9">FP15055 ss-10</strain>
    </source>
</reference>
<organism evidence="8 9">
    <name type="scientific">Cylindrobasidium torrendii FP15055 ss-10</name>
    <dbReference type="NCBI Taxonomy" id="1314674"/>
    <lineage>
        <taxon>Eukaryota</taxon>
        <taxon>Fungi</taxon>
        <taxon>Dikarya</taxon>
        <taxon>Basidiomycota</taxon>
        <taxon>Agaricomycotina</taxon>
        <taxon>Agaricomycetes</taxon>
        <taxon>Agaricomycetidae</taxon>
        <taxon>Agaricales</taxon>
        <taxon>Marasmiineae</taxon>
        <taxon>Physalacriaceae</taxon>
        <taxon>Cylindrobasidium</taxon>
    </lineage>
</organism>
<dbReference type="PANTHER" id="PTHR46622">
    <property type="entry name" value="DNA-DEPENDENT METALLOPROTEASE WSS1"/>
    <property type="match status" value="1"/>
</dbReference>
<feature type="compositionally biased region" description="Polar residues" evidence="5">
    <location>
        <begin position="177"/>
        <end position="187"/>
    </location>
</feature>
<dbReference type="OrthoDB" id="261960at2759"/>
<accession>A0A0D7BV57</accession>
<dbReference type="SUPFAM" id="SSF90209">
    <property type="entry name" value="Ran binding protein zinc finger-like"/>
    <property type="match status" value="1"/>
</dbReference>
<feature type="region of interest" description="Disordered" evidence="5">
    <location>
        <begin position="168"/>
        <end position="218"/>
    </location>
</feature>
<evidence type="ECO:0000259" key="7">
    <source>
        <dbReference type="PROSITE" id="PS51397"/>
    </source>
</evidence>
<dbReference type="InterPro" id="IPR001876">
    <property type="entry name" value="Znf_RanBP2"/>
</dbReference>
<evidence type="ECO:0000256" key="5">
    <source>
        <dbReference type="SAM" id="MobiDB-lite"/>
    </source>
</evidence>
<dbReference type="PROSITE" id="PS51397">
    <property type="entry name" value="WLM"/>
    <property type="match status" value="1"/>
</dbReference>
<dbReference type="AlphaFoldDB" id="A0A0D7BV57"/>
<dbReference type="GO" id="GO:0008270">
    <property type="term" value="F:zinc ion binding"/>
    <property type="evidence" value="ECO:0007669"/>
    <property type="project" value="UniProtKB-KW"/>
</dbReference>
<gene>
    <name evidence="8" type="ORF">CYLTODRAFT_386618</name>
</gene>
<dbReference type="GO" id="GO:0006281">
    <property type="term" value="P:DNA repair"/>
    <property type="evidence" value="ECO:0007669"/>
    <property type="project" value="TreeGrafter"/>
</dbReference>
<protein>
    <submittedName>
        <fullName evidence="8">WLM-domain-containing protein</fullName>
    </submittedName>
</protein>
<dbReference type="GO" id="GO:0005634">
    <property type="term" value="C:nucleus"/>
    <property type="evidence" value="ECO:0007669"/>
    <property type="project" value="TreeGrafter"/>
</dbReference>
<dbReference type="PROSITE" id="PS01358">
    <property type="entry name" value="ZF_RANBP2_1"/>
    <property type="match status" value="1"/>
</dbReference>
<dbReference type="PROSITE" id="PS50199">
    <property type="entry name" value="ZF_RANBP2_2"/>
    <property type="match status" value="1"/>
</dbReference>
<dbReference type="InterPro" id="IPR036443">
    <property type="entry name" value="Znf_RanBP2_sf"/>
</dbReference>
<dbReference type="InterPro" id="IPR013536">
    <property type="entry name" value="WLM_dom"/>
</dbReference>
<sequence length="360" mass="39630">MSTDHWVDSYTHLKNMKRADEALSILKKVASFVKPIMRSHKWRLPVLAEFFPKEENLLGMNVNRGRKILLRLRPPYDSDAFLTFEDIIGTMLHELTHNVHGPHDEKFYKYLSGLQDEYDNLARTGYAGEGFFSAGRRLGAGHSHNLPLHVSKARALAAAEKRDRVGRVMGDSGGQKLGQSGRIQSKLSPRELAVQAAERRARDERACGQGKRAEEEAVKAAENSIIDLTGDSDIDDEEDDDEVLIVADSRDAAKHLPGPSKLPASPAKAPVKRTRSPTIHGGKPSSKRARLPLTPEGVDSDWSCVVCTLVNSPQALQCDACSSTRPARSTVGWTCLVCGQGPIPHDFWTCRICSTVKSTS</sequence>
<dbReference type="Gene3D" id="2.30.30.380">
    <property type="entry name" value="Zn-finger domain of Sec23/24"/>
    <property type="match status" value="1"/>
</dbReference>
<evidence type="ECO:0000313" key="9">
    <source>
        <dbReference type="Proteomes" id="UP000054007"/>
    </source>
</evidence>
<dbReference type="Pfam" id="PF08325">
    <property type="entry name" value="WLM"/>
    <property type="match status" value="1"/>
</dbReference>